<dbReference type="InterPro" id="IPR047817">
    <property type="entry name" value="ABC2_TM_bact-type"/>
</dbReference>
<evidence type="ECO:0000256" key="11">
    <source>
        <dbReference type="RuleBase" id="RU361157"/>
    </source>
</evidence>
<evidence type="ECO:0000256" key="5">
    <source>
        <dbReference type="ARBA" id="ARBA00022597"/>
    </source>
</evidence>
<dbReference type="PROSITE" id="PS51012">
    <property type="entry name" value="ABC_TM2"/>
    <property type="match status" value="1"/>
</dbReference>
<evidence type="ECO:0000256" key="2">
    <source>
        <dbReference type="ARBA" id="ARBA00007783"/>
    </source>
</evidence>
<feature type="transmembrane region" description="Helical" evidence="11">
    <location>
        <begin position="71"/>
        <end position="90"/>
    </location>
</feature>
<keyword evidence="9" id="KW-0625">Polysaccharide transport</keyword>
<feature type="transmembrane region" description="Helical" evidence="11">
    <location>
        <begin position="44"/>
        <end position="65"/>
    </location>
</feature>
<dbReference type="Pfam" id="PF01061">
    <property type="entry name" value="ABC2_membrane"/>
    <property type="match status" value="1"/>
</dbReference>
<dbReference type="GO" id="GO:0015920">
    <property type="term" value="P:lipopolysaccharide transport"/>
    <property type="evidence" value="ECO:0007669"/>
    <property type="project" value="TreeGrafter"/>
</dbReference>
<evidence type="ECO:0000256" key="4">
    <source>
        <dbReference type="ARBA" id="ARBA00022475"/>
    </source>
</evidence>
<evidence type="ECO:0000256" key="1">
    <source>
        <dbReference type="ARBA" id="ARBA00004651"/>
    </source>
</evidence>
<dbReference type="InterPro" id="IPR000412">
    <property type="entry name" value="ABC_2_transport"/>
</dbReference>
<evidence type="ECO:0000259" key="12">
    <source>
        <dbReference type="PROSITE" id="PS51012"/>
    </source>
</evidence>
<evidence type="ECO:0000256" key="6">
    <source>
        <dbReference type="ARBA" id="ARBA00022692"/>
    </source>
</evidence>
<comment type="similarity">
    <text evidence="2 11">Belongs to the ABC-2 integral membrane protein family.</text>
</comment>
<keyword evidence="7" id="KW-0972">Capsule biogenesis/degradation</keyword>
<comment type="subcellular location">
    <subcellularLocation>
        <location evidence="11">Cell inner membrane</location>
        <topology evidence="11">Multi-pass membrane protein</topology>
    </subcellularLocation>
    <subcellularLocation>
        <location evidence="1">Cell membrane</location>
        <topology evidence="1">Multi-pass membrane protein</topology>
    </subcellularLocation>
</comment>
<dbReference type="GO" id="GO:0015774">
    <property type="term" value="P:polysaccharide transport"/>
    <property type="evidence" value="ECO:0007669"/>
    <property type="project" value="UniProtKB-KW"/>
</dbReference>
<keyword evidence="6 11" id="KW-0812">Transmembrane</keyword>
<evidence type="ECO:0000256" key="8">
    <source>
        <dbReference type="ARBA" id="ARBA00022989"/>
    </source>
</evidence>
<sequence>MTAETHRPAPVDTNPSFWHQLRIQRRVIWALTMRETITRFGREGLGTIWLVAEPAMFIVGVMVIFSHIESHATYSIAEYLAVSYPTLLFWRNGTGRVTKAIEINRALLHHAPIRPMDIIYSRILLEFSGSAAAFFILYLVFVQLGICTWPADTLTMALGYILVIWFSFAFVLIMAALAELSETIERVSHIVLYLMLPVSGVFIPLYAIPEQFREILLYFPLVDAVEFFHRGYYGDRMTTYYHLGYSMFVILAMTLFGYTLTNIAIRRVQRN</sequence>
<name>A0A238D9S2_THIDL</name>
<dbReference type="PRINTS" id="PR00164">
    <property type="entry name" value="ABC2TRNSPORT"/>
</dbReference>
<dbReference type="Proteomes" id="UP000214566">
    <property type="component" value="Unassembled WGS sequence"/>
</dbReference>
<dbReference type="GO" id="GO:0140359">
    <property type="term" value="F:ABC-type transporter activity"/>
    <property type="evidence" value="ECO:0007669"/>
    <property type="project" value="InterPro"/>
</dbReference>
<keyword evidence="5" id="KW-0762">Sugar transport</keyword>
<keyword evidence="8 11" id="KW-1133">Transmembrane helix</keyword>
<keyword evidence="4 11" id="KW-1003">Cell membrane</keyword>
<dbReference type="PANTHER" id="PTHR30413:SF10">
    <property type="entry name" value="CAPSULE POLYSACCHARIDE EXPORT INNER-MEMBRANE PROTEIN CTRC"/>
    <property type="match status" value="1"/>
</dbReference>
<evidence type="ECO:0000256" key="3">
    <source>
        <dbReference type="ARBA" id="ARBA00022448"/>
    </source>
</evidence>
<dbReference type="AlphaFoldDB" id="A0A238D9S2"/>
<feature type="transmembrane region" description="Helical" evidence="11">
    <location>
        <begin position="243"/>
        <end position="265"/>
    </location>
</feature>
<keyword evidence="14" id="KW-1185">Reference proteome</keyword>
<dbReference type="OrthoDB" id="9814458at2"/>
<feature type="transmembrane region" description="Helical" evidence="11">
    <location>
        <begin position="123"/>
        <end position="146"/>
    </location>
</feature>
<proteinExistence type="inferred from homology"/>
<accession>A0A238D9S2</accession>
<dbReference type="RefSeq" id="WP_094161951.1">
    <property type="nucleotide sequence ID" value="NZ_LT592171.1"/>
</dbReference>
<feature type="transmembrane region" description="Helical" evidence="11">
    <location>
        <begin position="158"/>
        <end position="178"/>
    </location>
</feature>
<evidence type="ECO:0000313" key="13">
    <source>
        <dbReference type="EMBL" id="SBP89999.1"/>
    </source>
</evidence>
<feature type="domain" description="ABC transmembrane type-2" evidence="12">
    <location>
        <begin position="45"/>
        <end position="268"/>
    </location>
</feature>
<organism evidence="13 14">
    <name type="scientific">Thiomonas delicata</name>
    <name type="common">Thiomonas cuprina</name>
    <dbReference type="NCBI Taxonomy" id="364030"/>
    <lineage>
        <taxon>Bacteria</taxon>
        <taxon>Pseudomonadati</taxon>
        <taxon>Pseudomonadota</taxon>
        <taxon>Betaproteobacteria</taxon>
        <taxon>Burkholderiales</taxon>
        <taxon>Thiomonas</taxon>
    </lineage>
</organism>
<protein>
    <recommendedName>
        <fullName evidence="11">Transport permease protein</fullName>
    </recommendedName>
</protein>
<gene>
    <name evidence="13" type="ORF">THIARS_90149</name>
</gene>
<dbReference type="InterPro" id="IPR013525">
    <property type="entry name" value="ABC2_TM"/>
</dbReference>
<feature type="transmembrane region" description="Helical" evidence="11">
    <location>
        <begin position="190"/>
        <end position="208"/>
    </location>
</feature>
<keyword evidence="10 11" id="KW-0472">Membrane</keyword>
<evidence type="ECO:0000313" key="14">
    <source>
        <dbReference type="Proteomes" id="UP000214566"/>
    </source>
</evidence>
<evidence type="ECO:0000256" key="9">
    <source>
        <dbReference type="ARBA" id="ARBA00023047"/>
    </source>
</evidence>
<dbReference type="EMBL" id="FLMQ01000058">
    <property type="protein sequence ID" value="SBP89999.1"/>
    <property type="molecule type" value="Genomic_DNA"/>
</dbReference>
<dbReference type="GO" id="GO:0043190">
    <property type="term" value="C:ATP-binding cassette (ABC) transporter complex"/>
    <property type="evidence" value="ECO:0007669"/>
    <property type="project" value="InterPro"/>
</dbReference>
<dbReference type="PANTHER" id="PTHR30413">
    <property type="entry name" value="INNER MEMBRANE TRANSPORT PERMEASE"/>
    <property type="match status" value="1"/>
</dbReference>
<reference evidence="13 14" key="1">
    <citation type="submission" date="2016-06" db="EMBL/GenBank/DDBJ databases">
        <authorList>
            <person name="Kjaerup R.B."/>
            <person name="Dalgaard T.S."/>
            <person name="Juul-Madsen H.R."/>
        </authorList>
    </citation>
    <scope>NUCLEOTIDE SEQUENCE [LARGE SCALE GENOMIC DNA]</scope>
    <source>
        <strain evidence="13 14">DSM 16361</strain>
    </source>
</reference>
<evidence type="ECO:0000256" key="10">
    <source>
        <dbReference type="ARBA" id="ARBA00023136"/>
    </source>
</evidence>
<evidence type="ECO:0000256" key="7">
    <source>
        <dbReference type="ARBA" id="ARBA00022903"/>
    </source>
</evidence>
<keyword evidence="3 11" id="KW-0813">Transport</keyword>